<comment type="caution">
    <text evidence="1">The sequence shown here is derived from an EMBL/GenBank/DDBJ whole genome shotgun (WGS) entry which is preliminary data.</text>
</comment>
<proteinExistence type="predicted"/>
<dbReference type="AlphaFoldDB" id="A0A6A0AGG1"/>
<reference evidence="1 2" key="1">
    <citation type="submission" date="2020-02" db="EMBL/GenBank/DDBJ databases">
        <title>Draft genome sequence of Haematococcus lacustris strain NIES-144.</title>
        <authorList>
            <person name="Morimoto D."/>
            <person name="Nakagawa S."/>
            <person name="Yoshida T."/>
            <person name="Sawayama S."/>
        </authorList>
    </citation>
    <scope>NUCLEOTIDE SEQUENCE [LARGE SCALE GENOMIC DNA]</scope>
    <source>
        <strain evidence="1 2">NIES-144</strain>
    </source>
</reference>
<dbReference type="EMBL" id="BLLF01006171">
    <property type="protein sequence ID" value="GFH32029.1"/>
    <property type="molecule type" value="Genomic_DNA"/>
</dbReference>
<protein>
    <submittedName>
        <fullName evidence="1">Uncharacterized protein</fullName>
    </submittedName>
</protein>
<feature type="non-terminal residue" evidence="1">
    <location>
        <position position="1"/>
    </location>
</feature>
<sequence>MDDFMHFVRYGWQYVFRDIVTVENEHLPIWKALVKAVLHYLTSEGDPQRSPDKTPEAEALYEARLKAGMDEGADAIHTYAYLLAKKDWLGEDVPKSLFSSNLHMLCCRLPDQERERGRACWVTEFFVERAMQRAKHFSGSHAAGLQ</sequence>
<evidence type="ECO:0000313" key="1">
    <source>
        <dbReference type="EMBL" id="GFH32029.1"/>
    </source>
</evidence>
<organism evidence="1 2">
    <name type="scientific">Haematococcus lacustris</name>
    <name type="common">Green alga</name>
    <name type="synonym">Haematococcus pluvialis</name>
    <dbReference type="NCBI Taxonomy" id="44745"/>
    <lineage>
        <taxon>Eukaryota</taxon>
        <taxon>Viridiplantae</taxon>
        <taxon>Chlorophyta</taxon>
        <taxon>core chlorophytes</taxon>
        <taxon>Chlorophyceae</taxon>
        <taxon>CS clade</taxon>
        <taxon>Chlamydomonadales</taxon>
        <taxon>Haematococcaceae</taxon>
        <taxon>Haematococcus</taxon>
    </lineage>
</organism>
<feature type="non-terminal residue" evidence="1">
    <location>
        <position position="146"/>
    </location>
</feature>
<evidence type="ECO:0000313" key="2">
    <source>
        <dbReference type="Proteomes" id="UP000485058"/>
    </source>
</evidence>
<accession>A0A6A0AGG1</accession>
<dbReference type="Proteomes" id="UP000485058">
    <property type="component" value="Unassembled WGS sequence"/>
</dbReference>
<keyword evidence="2" id="KW-1185">Reference proteome</keyword>
<name>A0A6A0AGG1_HAELA</name>
<gene>
    <name evidence="1" type="ORF">HaLaN_31178</name>
</gene>